<evidence type="ECO:0000259" key="9">
    <source>
        <dbReference type="SMART" id="SM00977"/>
    </source>
</evidence>
<dbReference type="Gene3D" id="3.40.50.620">
    <property type="entry name" value="HUPs"/>
    <property type="match status" value="1"/>
</dbReference>
<dbReference type="AlphaFoldDB" id="A0A448UAF0"/>
<dbReference type="STRING" id="326522.BWD08_02525"/>
<dbReference type="SUPFAM" id="SSF82829">
    <property type="entry name" value="MesJ substrate recognition domain-like"/>
    <property type="match status" value="1"/>
</dbReference>
<dbReference type="GO" id="GO:0005737">
    <property type="term" value="C:cytoplasm"/>
    <property type="evidence" value="ECO:0007669"/>
    <property type="project" value="UniProtKB-SubCell"/>
</dbReference>
<evidence type="ECO:0000256" key="7">
    <source>
        <dbReference type="ARBA" id="ARBA00048539"/>
    </source>
</evidence>
<keyword evidence="2 8" id="KW-0963">Cytoplasm</keyword>
<evidence type="ECO:0000256" key="1">
    <source>
        <dbReference type="ARBA" id="ARBA00004496"/>
    </source>
</evidence>
<keyword evidence="11" id="KW-1185">Reference proteome</keyword>
<dbReference type="PANTHER" id="PTHR43033">
    <property type="entry name" value="TRNA(ILE)-LYSIDINE SYNTHASE-RELATED"/>
    <property type="match status" value="1"/>
</dbReference>
<dbReference type="NCBIfam" id="TIGR02432">
    <property type="entry name" value="lysidine_TilS_N"/>
    <property type="match status" value="1"/>
</dbReference>
<evidence type="ECO:0000256" key="2">
    <source>
        <dbReference type="ARBA" id="ARBA00022490"/>
    </source>
</evidence>
<evidence type="ECO:0000256" key="3">
    <source>
        <dbReference type="ARBA" id="ARBA00022598"/>
    </source>
</evidence>
<evidence type="ECO:0000256" key="5">
    <source>
        <dbReference type="ARBA" id="ARBA00022741"/>
    </source>
</evidence>
<dbReference type="PANTHER" id="PTHR43033:SF1">
    <property type="entry name" value="TRNA(ILE)-LYSIDINE SYNTHASE-RELATED"/>
    <property type="match status" value="1"/>
</dbReference>
<gene>
    <name evidence="8 10" type="primary">tilS</name>
    <name evidence="10" type="ORF">NCTC12227_00559</name>
</gene>
<reference evidence="10 11" key="1">
    <citation type="submission" date="2018-12" db="EMBL/GenBank/DDBJ databases">
        <authorList>
            <consortium name="Pathogen Informatics"/>
        </authorList>
    </citation>
    <scope>NUCLEOTIDE SEQUENCE [LARGE SCALE GENOMIC DNA]</scope>
    <source>
        <strain evidence="10 11">NCTC12227</strain>
    </source>
</reference>
<dbReference type="InterPro" id="IPR015262">
    <property type="entry name" value="tRNA_Ile_lys_synt_subst-bd"/>
</dbReference>
<protein>
    <recommendedName>
        <fullName evidence="8">tRNA(Ile)-lysidine synthase</fullName>
        <ecNumber evidence="8">6.3.4.19</ecNumber>
    </recommendedName>
    <alternativeName>
        <fullName evidence="8">tRNA(Ile)-2-lysyl-cytidine synthase</fullName>
    </alternativeName>
    <alternativeName>
        <fullName evidence="8">tRNA(Ile)-lysidine synthetase</fullName>
    </alternativeName>
</protein>
<dbReference type="Pfam" id="PF09179">
    <property type="entry name" value="TilS"/>
    <property type="match status" value="1"/>
</dbReference>
<keyword evidence="4 8" id="KW-0819">tRNA processing</keyword>
<dbReference type="Pfam" id="PF01171">
    <property type="entry name" value="ATP_bind_3"/>
    <property type="match status" value="1"/>
</dbReference>
<dbReference type="InterPro" id="IPR012796">
    <property type="entry name" value="Lysidine-tRNA-synth_C"/>
</dbReference>
<sequence length="455" mass="52089">MNNPQTKCKHPHANNLLEQVADAWPQHLPPTTIIEVGLSGGLDSVVLLHLLSCMRKRFKFVLKAVHVHHGLNEKADEWAVFCGTLCDRLDIPLRLEKVCVEKNGLGIEAAARKERYRIFSDGRSDIVALAHHRGDQVETFMLAAMRGGGLRALSAMPEWRALNEYTQIWRPLLGFTREQLADYADMHDLIYVEDSSNQDSGFLRNWLRNDALPVWRTRLPHLDNHIIGSIASLQNELALLDEIVQQDYQYICATGTFDLQRWRSLSEVRRRQQLWYFAKIHALGVPTAESIADFSRVLNTIQTASAEWQLPDGRIYAYQNRLFVQKNGWEKECAWIGNEQILAGRLKKILPENGFTLRRNLFGIREELLENQGCVRAANADDVIALTVGHKSVRKILQECKIPSFVRKYWPIVTDSQNKCLAIANIWVSVHYGCQNGVLPVFDKFNCFVLEPKQR</sequence>
<name>A0A448UAF0_9NEIS</name>
<evidence type="ECO:0000256" key="6">
    <source>
        <dbReference type="ARBA" id="ARBA00022840"/>
    </source>
</evidence>
<dbReference type="InterPro" id="IPR012795">
    <property type="entry name" value="tRNA_Ile_lys_synt_N"/>
</dbReference>
<dbReference type="SUPFAM" id="SSF56037">
    <property type="entry name" value="PheT/TilS domain"/>
    <property type="match status" value="1"/>
</dbReference>
<dbReference type="InterPro" id="IPR012094">
    <property type="entry name" value="tRNA_Ile_lys_synt"/>
</dbReference>
<keyword evidence="3 8" id="KW-0436">Ligase</keyword>
<proteinExistence type="inferred from homology"/>
<comment type="domain">
    <text evidence="8">The N-terminal region contains the highly conserved SGGXDS motif, predicted to be a P-loop motif involved in ATP binding.</text>
</comment>
<feature type="domain" description="Lysidine-tRNA(Ile) synthetase C-terminal" evidence="9">
    <location>
        <begin position="373"/>
        <end position="441"/>
    </location>
</feature>
<dbReference type="OrthoDB" id="9807403at2"/>
<dbReference type="GO" id="GO:0006400">
    <property type="term" value="P:tRNA modification"/>
    <property type="evidence" value="ECO:0007669"/>
    <property type="project" value="UniProtKB-UniRule"/>
</dbReference>
<dbReference type="Gene3D" id="1.20.59.20">
    <property type="match status" value="1"/>
</dbReference>
<dbReference type="InterPro" id="IPR014729">
    <property type="entry name" value="Rossmann-like_a/b/a_fold"/>
</dbReference>
<dbReference type="GO" id="GO:0032267">
    <property type="term" value="F:tRNA(Ile)-lysidine synthase activity"/>
    <property type="evidence" value="ECO:0007669"/>
    <property type="project" value="UniProtKB-EC"/>
</dbReference>
<dbReference type="SMART" id="SM00977">
    <property type="entry name" value="TilS_C"/>
    <property type="match status" value="1"/>
</dbReference>
<dbReference type="EC" id="6.3.4.19" evidence="8"/>
<dbReference type="Pfam" id="PF11734">
    <property type="entry name" value="TilS_C"/>
    <property type="match status" value="1"/>
</dbReference>
<feature type="binding site" evidence="8">
    <location>
        <begin position="39"/>
        <end position="44"/>
    </location>
    <ligand>
        <name>ATP</name>
        <dbReference type="ChEBI" id="CHEBI:30616"/>
    </ligand>
</feature>
<dbReference type="InterPro" id="IPR011063">
    <property type="entry name" value="TilS/TtcA_N"/>
</dbReference>
<comment type="function">
    <text evidence="8">Ligates lysine onto the cytidine present at position 34 of the AUA codon-specific tRNA(Ile) that contains the anticodon CAU, in an ATP-dependent manner. Cytidine is converted to lysidine, thus changing the amino acid specificity of the tRNA from methionine to isoleucine.</text>
</comment>
<dbReference type="NCBIfam" id="TIGR02433">
    <property type="entry name" value="lysidine_TilS_C"/>
    <property type="match status" value="1"/>
</dbReference>
<dbReference type="CDD" id="cd01992">
    <property type="entry name" value="TilS_N"/>
    <property type="match status" value="1"/>
</dbReference>
<comment type="subcellular location">
    <subcellularLocation>
        <location evidence="1 8">Cytoplasm</location>
    </subcellularLocation>
</comment>
<comment type="similarity">
    <text evidence="8">Belongs to the tRNA(Ile)-lysidine synthase family.</text>
</comment>
<keyword evidence="5 8" id="KW-0547">Nucleotide-binding</keyword>
<dbReference type="SUPFAM" id="SSF52402">
    <property type="entry name" value="Adenine nucleotide alpha hydrolases-like"/>
    <property type="match status" value="1"/>
</dbReference>
<evidence type="ECO:0000313" key="10">
    <source>
        <dbReference type="EMBL" id="VEJ20844.1"/>
    </source>
</evidence>
<dbReference type="GO" id="GO:0005524">
    <property type="term" value="F:ATP binding"/>
    <property type="evidence" value="ECO:0007669"/>
    <property type="project" value="UniProtKB-UniRule"/>
</dbReference>
<organism evidence="10 11">
    <name type="scientific">Neisseria animaloris</name>
    <dbReference type="NCBI Taxonomy" id="326522"/>
    <lineage>
        <taxon>Bacteria</taxon>
        <taxon>Pseudomonadati</taxon>
        <taxon>Pseudomonadota</taxon>
        <taxon>Betaproteobacteria</taxon>
        <taxon>Neisseriales</taxon>
        <taxon>Neisseriaceae</taxon>
        <taxon>Neisseria</taxon>
    </lineage>
</organism>
<keyword evidence="6 8" id="KW-0067">ATP-binding</keyword>
<dbReference type="HAMAP" id="MF_01161">
    <property type="entry name" value="tRNA_Ile_lys_synt"/>
    <property type="match status" value="1"/>
</dbReference>
<dbReference type="KEGG" id="nani:NCTC12227_00559"/>
<dbReference type="Proteomes" id="UP000268229">
    <property type="component" value="Chromosome"/>
</dbReference>
<evidence type="ECO:0000256" key="8">
    <source>
        <dbReference type="HAMAP-Rule" id="MF_01161"/>
    </source>
</evidence>
<comment type="catalytic activity">
    <reaction evidence="7 8">
        <text>cytidine(34) in tRNA(Ile2) + L-lysine + ATP = lysidine(34) in tRNA(Ile2) + AMP + diphosphate + H(+)</text>
        <dbReference type="Rhea" id="RHEA:43744"/>
        <dbReference type="Rhea" id="RHEA-COMP:10625"/>
        <dbReference type="Rhea" id="RHEA-COMP:10670"/>
        <dbReference type="ChEBI" id="CHEBI:15378"/>
        <dbReference type="ChEBI" id="CHEBI:30616"/>
        <dbReference type="ChEBI" id="CHEBI:32551"/>
        <dbReference type="ChEBI" id="CHEBI:33019"/>
        <dbReference type="ChEBI" id="CHEBI:82748"/>
        <dbReference type="ChEBI" id="CHEBI:83665"/>
        <dbReference type="ChEBI" id="CHEBI:456215"/>
        <dbReference type="EC" id="6.3.4.19"/>
    </reaction>
</comment>
<accession>A0A448UAF0</accession>
<dbReference type="EMBL" id="LR134516">
    <property type="protein sequence ID" value="VEJ20844.1"/>
    <property type="molecule type" value="Genomic_DNA"/>
</dbReference>
<evidence type="ECO:0000313" key="11">
    <source>
        <dbReference type="Proteomes" id="UP000268229"/>
    </source>
</evidence>
<evidence type="ECO:0000256" key="4">
    <source>
        <dbReference type="ARBA" id="ARBA00022694"/>
    </source>
</evidence>